<keyword evidence="7 14" id="KW-0297">G-protein coupled receptor</keyword>
<dbReference type="InterPro" id="IPR017452">
    <property type="entry name" value="GPCR_Rhodpsn_7TM"/>
</dbReference>
<evidence type="ECO:0000256" key="5">
    <source>
        <dbReference type="ARBA" id="ARBA00022692"/>
    </source>
</evidence>
<dbReference type="AlphaFoldDB" id="A0A9V1FR24"/>
<proteinExistence type="inferred from homology"/>
<dbReference type="GO" id="GO:0033038">
    <property type="term" value="F:bitter taste receptor activity"/>
    <property type="evidence" value="ECO:0007669"/>
    <property type="project" value="InterPro"/>
</dbReference>
<comment type="similarity">
    <text evidence="2 13">Belongs to the G-protein coupled receptor T2R family.</text>
</comment>
<dbReference type="InterPro" id="IPR007960">
    <property type="entry name" value="TAS2R"/>
</dbReference>
<dbReference type="GeneID" id="109268601"/>
<feature type="transmembrane region" description="Helical" evidence="15">
    <location>
        <begin position="149"/>
        <end position="168"/>
    </location>
</feature>
<evidence type="ECO:0000256" key="12">
    <source>
        <dbReference type="ARBA" id="ARBA00025304"/>
    </source>
</evidence>
<dbReference type="PANTHER" id="PTHR11394:SF58">
    <property type="entry name" value="TASTE RECEPTOR TYPE 2 MEMBER 7"/>
    <property type="match status" value="1"/>
</dbReference>
<keyword evidence="4 14" id="KW-0716">Sensory transduction</keyword>
<sequence>MCLSNYISPTRSGWIFLYFTMLDKVESTLMLIAAGEFAMGILGNAFIGLVNCMNWIKNRKIASIDLILTSLAISRICLLCIILLDYFILGLYPDVYTTGKKMRIIDFFWTLTNHLNVWFATCLSIFYFLKIANFFHPLFLWMKWKIDSAIPRILLGCLAFSVFISLVVSENLNDDFRSCVKVKKKTNITVKCRVNKAQYASVKICLNLLTLFPFSVSVISFLLLLLSLWRHTRQMKVSATGCRDPSIEAHVGAMKAVISFLLLFIAYYLAFLVATSSYFMPETELAVMIGELIALIYPSHSLILILGNNKLRQASLRVLWKVKCILKRRNH</sequence>
<evidence type="ECO:0000256" key="10">
    <source>
        <dbReference type="ARBA" id="ARBA00023180"/>
    </source>
</evidence>
<keyword evidence="9 14" id="KW-0675">Receptor</keyword>
<dbReference type="GO" id="GO:0016020">
    <property type="term" value="C:membrane"/>
    <property type="evidence" value="ECO:0007669"/>
    <property type="project" value="UniProtKB-SubCell"/>
</dbReference>
<feature type="transmembrane region" description="Helical" evidence="15">
    <location>
        <begin position="256"/>
        <end position="279"/>
    </location>
</feature>
<dbReference type="FunFam" id="1.20.1070.10:FF:000042">
    <property type="entry name" value="Taste receptor type 2 member 7"/>
    <property type="match status" value="1"/>
</dbReference>
<dbReference type="Pfam" id="PF05296">
    <property type="entry name" value="TAS2R"/>
    <property type="match status" value="1"/>
</dbReference>
<feature type="transmembrane region" description="Helical" evidence="15">
    <location>
        <begin position="29"/>
        <end position="52"/>
    </location>
</feature>
<evidence type="ECO:0000256" key="15">
    <source>
        <dbReference type="SAM" id="Phobius"/>
    </source>
</evidence>
<feature type="transmembrane region" description="Helical" evidence="15">
    <location>
        <begin position="64"/>
        <end position="88"/>
    </location>
</feature>
<keyword evidence="10" id="KW-0325">Glycoprotein</keyword>
<evidence type="ECO:0000313" key="18">
    <source>
        <dbReference type="RefSeq" id="XP_019307516.1"/>
    </source>
</evidence>
<keyword evidence="3 14" id="KW-0919">Taste</keyword>
<name>A0A9V1FR24_PANPR</name>
<dbReference type="RefSeq" id="XP_019307516.1">
    <property type="nucleotide sequence ID" value="XM_019451971.2"/>
</dbReference>
<evidence type="ECO:0000256" key="8">
    <source>
        <dbReference type="ARBA" id="ARBA00023136"/>
    </source>
</evidence>
<keyword evidence="5 14" id="KW-0812">Transmembrane</keyword>
<comment type="function">
    <text evidence="12">Gustducin-coupled receptor implicated in the perception of bitter compounds in the oral cavity and the gastrointestinal tract. Signals through PLCB2 and the calcium-regulated cation channel TRPM5.</text>
</comment>
<feature type="transmembrane region" description="Helical" evidence="15">
    <location>
        <begin position="285"/>
        <end position="307"/>
    </location>
</feature>
<accession>A0A9V1FR24</accession>
<dbReference type="SUPFAM" id="SSF81321">
    <property type="entry name" value="Family A G protein-coupled receptor-like"/>
    <property type="match status" value="1"/>
</dbReference>
<dbReference type="CTD" id="50837"/>
<evidence type="ECO:0000256" key="13">
    <source>
        <dbReference type="RuleBase" id="RU004423"/>
    </source>
</evidence>
<keyword evidence="8 14" id="KW-0472">Membrane</keyword>
<evidence type="ECO:0000256" key="3">
    <source>
        <dbReference type="ARBA" id="ARBA00022480"/>
    </source>
</evidence>
<evidence type="ECO:0000256" key="1">
    <source>
        <dbReference type="ARBA" id="ARBA00004141"/>
    </source>
</evidence>
<feature type="transmembrane region" description="Helical" evidence="15">
    <location>
        <begin position="108"/>
        <end position="129"/>
    </location>
</feature>
<organism evidence="17 18">
    <name type="scientific">Panthera pardus</name>
    <name type="common">Leopard</name>
    <name type="synonym">Felis pardus</name>
    <dbReference type="NCBI Taxonomy" id="9691"/>
    <lineage>
        <taxon>Eukaryota</taxon>
        <taxon>Metazoa</taxon>
        <taxon>Chordata</taxon>
        <taxon>Craniata</taxon>
        <taxon>Vertebrata</taxon>
        <taxon>Euteleostomi</taxon>
        <taxon>Mammalia</taxon>
        <taxon>Eutheria</taxon>
        <taxon>Laurasiatheria</taxon>
        <taxon>Carnivora</taxon>
        <taxon>Feliformia</taxon>
        <taxon>Felidae</taxon>
        <taxon>Pantherinae</taxon>
        <taxon>Panthera</taxon>
    </lineage>
</organism>
<dbReference type="CDD" id="cd15023">
    <property type="entry name" value="7tm_TAS2R7-like"/>
    <property type="match status" value="1"/>
</dbReference>
<evidence type="ECO:0000256" key="2">
    <source>
        <dbReference type="ARBA" id="ARBA00007376"/>
    </source>
</evidence>
<dbReference type="PROSITE" id="PS50262">
    <property type="entry name" value="G_PROTEIN_RECEP_F1_2"/>
    <property type="match status" value="1"/>
</dbReference>
<evidence type="ECO:0000256" key="14">
    <source>
        <dbReference type="RuleBase" id="RU004424"/>
    </source>
</evidence>
<dbReference type="GO" id="GO:0004930">
    <property type="term" value="F:G protein-coupled receptor activity"/>
    <property type="evidence" value="ECO:0007669"/>
    <property type="project" value="UniProtKB-KW"/>
</dbReference>
<evidence type="ECO:0000259" key="16">
    <source>
        <dbReference type="PROSITE" id="PS50262"/>
    </source>
</evidence>
<protein>
    <recommendedName>
        <fullName evidence="14">Taste receptor type 2</fullName>
    </recommendedName>
</protein>
<dbReference type="Proteomes" id="UP001165780">
    <property type="component" value="Unplaced"/>
</dbReference>
<feature type="transmembrane region" description="Helical" evidence="15">
    <location>
        <begin position="208"/>
        <end position="229"/>
    </location>
</feature>
<dbReference type="Gene3D" id="1.20.1070.10">
    <property type="entry name" value="Rhodopsin 7-helix transmembrane proteins"/>
    <property type="match status" value="1"/>
</dbReference>
<feature type="domain" description="G-protein coupled receptors family 1 profile" evidence="16">
    <location>
        <begin position="43"/>
        <end position="305"/>
    </location>
</feature>
<dbReference type="KEGG" id="ppad:109268601"/>
<dbReference type="OrthoDB" id="8876749at2759"/>
<evidence type="ECO:0000256" key="4">
    <source>
        <dbReference type="ARBA" id="ARBA00022606"/>
    </source>
</evidence>
<comment type="subcellular location">
    <subcellularLocation>
        <location evidence="1 14">Membrane</location>
        <topology evidence="1 14">Multi-pass membrane protein</topology>
    </subcellularLocation>
</comment>
<evidence type="ECO:0000256" key="6">
    <source>
        <dbReference type="ARBA" id="ARBA00022989"/>
    </source>
</evidence>
<keyword evidence="17" id="KW-1185">Reference proteome</keyword>
<gene>
    <name evidence="18" type="primary">TAS2R7</name>
</gene>
<evidence type="ECO:0000256" key="9">
    <source>
        <dbReference type="ARBA" id="ARBA00023170"/>
    </source>
</evidence>
<dbReference type="PANTHER" id="PTHR11394">
    <property type="entry name" value="TASTE RECEPTOR TYPE 2"/>
    <property type="match status" value="1"/>
</dbReference>
<evidence type="ECO:0000313" key="17">
    <source>
        <dbReference type="Proteomes" id="UP001165780"/>
    </source>
</evidence>
<evidence type="ECO:0000256" key="7">
    <source>
        <dbReference type="ARBA" id="ARBA00023040"/>
    </source>
</evidence>
<evidence type="ECO:0000256" key="11">
    <source>
        <dbReference type="ARBA" id="ARBA00023224"/>
    </source>
</evidence>
<keyword evidence="11 14" id="KW-0807">Transducer</keyword>
<keyword evidence="6 15" id="KW-1133">Transmembrane helix</keyword>
<reference evidence="18" key="1">
    <citation type="submission" date="2025-08" db="UniProtKB">
        <authorList>
            <consortium name="RefSeq"/>
        </authorList>
    </citation>
    <scope>IDENTIFICATION</scope>
    <source>
        <tissue evidence="18">Whole blood</tissue>
    </source>
</reference>